<dbReference type="Proteomes" id="UP000031327">
    <property type="component" value="Unassembled WGS sequence"/>
</dbReference>
<sequence length="73" mass="7775">MKLSIQKKKLKSLSKSQDIMKEQTPVVAGGTFNTTGPGSTCQNSTACPSRDRPDTCVKISKEASCLIGHSCLC</sequence>
<dbReference type="RefSeq" id="WP_039611388.1">
    <property type="nucleotide sequence ID" value="NZ_JWIC01000009.1"/>
</dbReference>
<proteinExistence type="predicted"/>
<comment type="caution">
    <text evidence="1">The sequence shown here is derived from an EMBL/GenBank/DDBJ whole genome shotgun (WGS) entry which is preliminary data.</text>
</comment>
<name>A0A0C1MLP3_9GAMM</name>
<accession>A0A0C1MLP3</accession>
<gene>
    <name evidence="1" type="ORF">JF50_21370</name>
</gene>
<dbReference type="EMBL" id="JWIC01000009">
    <property type="protein sequence ID" value="KID55398.1"/>
    <property type="molecule type" value="Genomic_DNA"/>
</dbReference>
<protein>
    <submittedName>
        <fullName evidence="1">Uncharacterized protein</fullName>
    </submittedName>
</protein>
<dbReference type="AlphaFoldDB" id="A0A0C1MLP3"/>
<reference evidence="1 2" key="1">
    <citation type="submission" date="2014-12" db="EMBL/GenBank/DDBJ databases">
        <title>Draft Genome Sequence of Pseudoalteromonas luteoviolacea HI1.</title>
        <authorList>
            <person name="Asahina A.Y."/>
            <person name="Hadfield M.G."/>
        </authorList>
    </citation>
    <scope>NUCLEOTIDE SEQUENCE [LARGE SCALE GENOMIC DNA]</scope>
    <source>
        <strain evidence="1 2">HI1</strain>
    </source>
</reference>
<dbReference type="OrthoDB" id="9922475at2"/>
<evidence type="ECO:0000313" key="1">
    <source>
        <dbReference type="EMBL" id="KID55398.1"/>
    </source>
</evidence>
<evidence type="ECO:0000313" key="2">
    <source>
        <dbReference type="Proteomes" id="UP000031327"/>
    </source>
</evidence>
<organism evidence="1 2">
    <name type="scientific">Pseudoalteromonas luteoviolacea</name>
    <dbReference type="NCBI Taxonomy" id="43657"/>
    <lineage>
        <taxon>Bacteria</taxon>
        <taxon>Pseudomonadati</taxon>
        <taxon>Pseudomonadota</taxon>
        <taxon>Gammaproteobacteria</taxon>
        <taxon>Alteromonadales</taxon>
        <taxon>Pseudoalteromonadaceae</taxon>
        <taxon>Pseudoalteromonas</taxon>
    </lineage>
</organism>